<comment type="caution">
    <text evidence="3">The sequence shown here is derived from an EMBL/GenBank/DDBJ whole genome shotgun (WGS) entry which is preliminary data.</text>
</comment>
<dbReference type="InterPro" id="IPR014710">
    <property type="entry name" value="RmlC-like_jellyroll"/>
</dbReference>
<dbReference type="AlphaFoldDB" id="A0A6P0HJS0"/>
<dbReference type="Proteomes" id="UP000468687">
    <property type="component" value="Unassembled WGS sequence"/>
</dbReference>
<protein>
    <recommendedName>
        <fullName evidence="5">dTDP-4-dehydrorhamnose 3,5-epimerase</fullName>
    </recommendedName>
</protein>
<dbReference type="GO" id="GO:0019305">
    <property type="term" value="P:dTDP-rhamnose biosynthetic process"/>
    <property type="evidence" value="ECO:0007669"/>
    <property type="project" value="TreeGrafter"/>
</dbReference>
<dbReference type="RefSeq" id="WP_163772038.1">
    <property type="nucleotide sequence ID" value="NZ_JAAGXA010000005.1"/>
</dbReference>
<gene>
    <name evidence="3" type="ORF">G3T38_09480</name>
</gene>
<dbReference type="Pfam" id="PF00908">
    <property type="entry name" value="dTDP_sugar_isom"/>
    <property type="match status" value="1"/>
</dbReference>
<dbReference type="SUPFAM" id="SSF51182">
    <property type="entry name" value="RmlC-like cupins"/>
    <property type="match status" value="1"/>
</dbReference>
<evidence type="ECO:0000256" key="2">
    <source>
        <dbReference type="SAM" id="MobiDB-lite"/>
    </source>
</evidence>
<dbReference type="InterPro" id="IPR000888">
    <property type="entry name" value="RmlC-like"/>
</dbReference>
<evidence type="ECO:0000313" key="3">
    <source>
        <dbReference type="EMBL" id="NEN78510.1"/>
    </source>
</evidence>
<proteinExistence type="inferred from homology"/>
<accession>A0A6P0HJS0</accession>
<keyword evidence="4" id="KW-1185">Reference proteome</keyword>
<dbReference type="PANTHER" id="PTHR21047">
    <property type="entry name" value="DTDP-6-DEOXY-D-GLUCOSE-3,5 EPIMERASE"/>
    <property type="match status" value="1"/>
</dbReference>
<feature type="compositionally biased region" description="Low complexity" evidence="2">
    <location>
        <begin position="106"/>
        <end position="129"/>
    </location>
</feature>
<dbReference type="EMBL" id="JAAGXA010000005">
    <property type="protein sequence ID" value="NEN78510.1"/>
    <property type="molecule type" value="Genomic_DNA"/>
</dbReference>
<organism evidence="3 4">
    <name type="scientific">Nocardioides zeae</name>
    <dbReference type="NCBI Taxonomy" id="1457234"/>
    <lineage>
        <taxon>Bacteria</taxon>
        <taxon>Bacillati</taxon>
        <taxon>Actinomycetota</taxon>
        <taxon>Actinomycetes</taxon>
        <taxon>Propionibacteriales</taxon>
        <taxon>Nocardioidaceae</taxon>
        <taxon>Nocardioides</taxon>
    </lineage>
</organism>
<name>A0A6P0HJS0_9ACTN</name>
<evidence type="ECO:0008006" key="5">
    <source>
        <dbReference type="Google" id="ProtNLM"/>
    </source>
</evidence>
<sequence>MTARETLPGLWELPLEATSSDATALIPPDLGATVGHPLDVGHIHHVQGMLGVVHGLRFSPLPRPADWAYLTCSRGEVLVLVVDVRVGSPSFGRHHEVRLAARASEPPDTTATGTATAPPATATAPPTTATAPPAAGLYVGAGLAHGFTALVDDSVLTHLGPRGRRPEKDRLVHAFDPSLKLPWPIDTGAGNDRSVLTLPPEGADAPLLTALKKASRLPTWADWRTHPTERG</sequence>
<reference evidence="3 4" key="1">
    <citation type="journal article" date="2014" name="Int. J. Syst. Evol. Microbiol.">
        <title>Nocardioides zeae sp. nov., isolated from the stem of Zea mays.</title>
        <authorList>
            <person name="Glaeser S.P."/>
            <person name="McInroy J.A."/>
            <person name="Busse H.J."/>
            <person name="Kampfer P."/>
        </authorList>
    </citation>
    <scope>NUCLEOTIDE SEQUENCE [LARGE SCALE GENOMIC DNA]</scope>
    <source>
        <strain evidence="3 4">JCM 30728</strain>
    </source>
</reference>
<dbReference type="GO" id="GO:0000271">
    <property type="term" value="P:polysaccharide biosynthetic process"/>
    <property type="evidence" value="ECO:0007669"/>
    <property type="project" value="TreeGrafter"/>
</dbReference>
<dbReference type="GO" id="GO:0005829">
    <property type="term" value="C:cytosol"/>
    <property type="evidence" value="ECO:0007669"/>
    <property type="project" value="TreeGrafter"/>
</dbReference>
<comment type="similarity">
    <text evidence="1">Belongs to the dTDP-4-dehydrorhamnose 3,5-epimerase family.</text>
</comment>
<dbReference type="GO" id="GO:0008830">
    <property type="term" value="F:dTDP-4-dehydrorhamnose 3,5-epimerase activity"/>
    <property type="evidence" value="ECO:0007669"/>
    <property type="project" value="InterPro"/>
</dbReference>
<dbReference type="InterPro" id="IPR011051">
    <property type="entry name" value="RmlC_Cupin_sf"/>
</dbReference>
<dbReference type="Gene3D" id="2.60.120.10">
    <property type="entry name" value="Jelly Rolls"/>
    <property type="match status" value="1"/>
</dbReference>
<dbReference type="PANTHER" id="PTHR21047:SF2">
    <property type="entry name" value="THYMIDINE DIPHOSPHO-4-KETO-RHAMNOSE 3,5-EPIMERASE"/>
    <property type="match status" value="1"/>
</dbReference>
<feature type="region of interest" description="Disordered" evidence="2">
    <location>
        <begin position="100"/>
        <end position="129"/>
    </location>
</feature>
<evidence type="ECO:0000256" key="1">
    <source>
        <dbReference type="ARBA" id="ARBA00010154"/>
    </source>
</evidence>
<evidence type="ECO:0000313" key="4">
    <source>
        <dbReference type="Proteomes" id="UP000468687"/>
    </source>
</evidence>